<protein>
    <submittedName>
        <fullName evidence="1">Uncharacterized protein</fullName>
    </submittedName>
</protein>
<evidence type="ECO:0000313" key="2">
    <source>
        <dbReference type="Proteomes" id="UP000198318"/>
    </source>
</evidence>
<accession>A0A239K7U6</accession>
<keyword evidence="2" id="KW-1185">Reference proteome</keyword>
<sequence>MSRCGCSSQCSCAVVAGPGVTVTGTGAPGNPYVVSAEAGGNLQVTDTPSVDLTLLGSGTAADPHILSATARISTSAQKNLLTQEPDGLAVTCESVQDCVGEALADGLEYDDAGNTIRVRVSGQAGNSVSIGPDGGVYAPVGGGNPVTTGDTACISLDGDGAGTPLTASPVMDAGAGNLLQCVAGGLRAQITTGCGLAGDGSAAAPLVAATRPWPYPSDLTGTAGGVYCDSNGELRSDPPARMRFFENTANITGLNVLIPDAITDAGEATVTVTNPDPARPAQVLAWCEADIDINLPGGAAASMRLGNDEYVRWQNEGTTLRFGYHVQVMRTETPAPVPAGGTATIRVPMAVARGSGGAYYSRVQWRIVAALISLQP</sequence>
<name>A0A239K7U6_9ACTN</name>
<dbReference type="AlphaFoldDB" id="A0A239K7U6"/>
<proteinExistence type="predicted"/>
<reference evidence="1 2" key="1">
    <citation type="submission" date="2017-06" db="EMBL/GenBank/DDBJ databases">
        <authorList>
            <person name="Kim H.J."/>
            <person name="Triplett B.A."/>
        </authorList>
    </citation>
    <scope>NUCLEOTIDE SEQUENCE [LARGE SCALE GENOMIC DNA]</scope>
    <source>
        <strain evidence="1 2">DSM 44715</strain>
    </source>
</reference>
<evidence type="ECO:0000313" key="1">
    <source>
        <dbReference type="EMBL" id="SNT14071.1"/>
    </source>
</evidence>
<gene>
    <name evidence="1" type="ORF">SAMN05443665_101738</name>
</gene>
<dbReference type="Proteomes" id="UP000198318">
    <property type="component" value="Unassembled WGS sequence"/>
</dbReference>
<dbReference type="EMBL" id="FZOR01000017">
    <property type="protein sequence ID" value="SNT14071.1"/>
    <property type="molecule type" value="Genomic_DNA"/>
</dbReference>
<organism evidence="1 2">
    <name type="scientific">Actinomadura meyerae</name>
    <dbReference type="NCBI Taxonomy" id="240840"/>
    <lineage>
        <taxon>Bacteria</taxon>
        <taxon>Bacillati</taxon>
        <taxon>Actinomycetota</taxon>
        <taxon>Actinomycetes</taxon>
        <taxon>Streptosporangiales</taxon>
        <taxon>Thermomonosporaceae</taxon>
        <taxon>Actinomadura</taxon>
    </lineage>
</organism>